<dbReference type="OrthoDB" id="571920at2"/>
<keyword evidence="2" id="KW-1185">Reference proteome</keyword>
<dbReference type="Proteomes" id="UP000232883">
    <property type="component" value="Chromosome"/>
</dbReference>
<name>A0A2K8Z4V4_9BACT</name>
<sequence length="140" mass="15303">MVTPHTTLCPSATAQEGALLLGVVGPDKSVRFLPEPEPMTTQLTESVTAIDNPEQHFRFANKCAKSGCNQWQSGRCGVIDLVMSVNQHLEAPVSLPPCAIRAQCRWHKQSGPTACTVCLFIITDSSKTSEERLEYIDANF</sequence>
<dbReference type="AlphaFoldDB" id="A0A2K8Z4V4"/>
<evidence type="ECO:0000313" key="1">
    <source>
        <dbReference type="EMBL" id="AUD04844.1"/>
    </source>
</evidence>
<accession>A0A2K8Z4V4</accession>
<dbReference type="EMBL" id="CP025096">
    <property type="protein sequence ID" value="AUD04844.1"/>
    <property type="molecule type" value="Genomic_DNA"/>
</dbReference>
<protein>
    <recommendedName>
        <fullName evidence="3">Nitrogen fixation protein</fullName>
    </recommendedName>
</protein>
<reference evidence="1 2" key="1">
    <citation type="submission" date="2017-11" db="EMBL/GenBank/DDBJ databases">
        <title>Taxonomic description and genome sequences of Spirosoma HA7 sp. nov., isolated from pollen microhabitat of Corylus avellana.</title>
        <authorList>
            <person name="Ambika Manirajan B."/>
            <person name="Suarez C."/>
            <person name="Ratering S."/>
            <person name="Geissler-Plaum R."/>
            <person name="Cardinale M."/>
            <person name="Sylvia S."/>
        </authorList>
    </citation>
    <scope>NUCLEOTIDE SEQUENCE [LARGE SCALE GENOMIC DNA]</scope>
    <source>
        <strain evidence="1 2">HA7</strain>
    </source>
</reference>
<evidence type="ECO:0008006" key="3">
    <source>
        <dbReference type="Google" id="ProtNLM"/>
    </source>
</evidence>
<dbReference type="RefSeq" id="WP_100991069.1">
    <property type="nucleotide sequence ID" value="NZ_CP025096.1"/>
</dbReference>
<organism evidence="1 2">
    <name type="scientific">Spirosoma pollinicola</name>
    <dbReference type="NCBI Taxonomy" id="2057025"/>
    <lineage>
        <taxon>Bacteria</taxon>
        <taxon>Pseudomonadati</taxon>
        <taxon>Bacteroidota</taxon>
        <taxon>Cytophagia</taxon>
        <taxon>Cytophagales</taxon>
        <taxon>Cytophagaceae</taxon>
        <taxon>Spirosoma</taxon>
    </lineage>
</organism>
<evidence type="ECO:0000313" key="2">
    <source>
        <dbReference type="Proteomes" id="UP000232883"/>
    </source>
</evidence>
<gene>
    <name evidence="1" type="ORF">CWM47_25180</name>
</gene>
<dbReference type="KEGG" id="spir:CWM47_25180"/>
<proteinExistence type="predicted"/>